<dbReference type="InterPro" id="IPR045851">
    <property type="entry name" value="AMP-bd_C_sf"/>
</dbReference>
<dbReference type="PANTHER" id="PTHR43767">
    <property type="entry name" value="LONG-CHAIN-FATTY-ACID--COA LIGASE"/>
    <property type="match status" value="1"/>
</dbReference>
<dbReference type="Proteomes" id="UP000444401">
    <property type="component" value="Unassembled WGS sequence"/>
</dbReference>
<dbReference type="Gene3D" id="3.30.300.30">
    <property type="match status" value="1"/>
</dbReference>
<dbReference type="Pfam" id="PF13193">
    <property type="entry name" value="AMP-binding_C"/>
    <property type="match status" value="1"/>
</dbReference>
<evidence type="ECO:0000259" key="1">
    <source>
        <dbReference type="Pfam" id="PF00501"/>
    </source>
</evidence>
<evidence type="ECO:0000313" key="4">
    <source>
        <dbReference type="Proteomes" id="UP000444401"/>
    </source>
</evidence>
<dbReference type="PANTHER" id="PTHR43767:SF12">
    <property type="entry name" value="AMP-DEPENDENT SYNTHETASE AND LIGASE"/>
    <property type="match status" value="1"/>
</dbReference>
<dbReference type="InterPro" id="IPR050237">
    <property type="entry name" value="ATP-dep_AMP-bd_enzyme"/>
</dbReference>
<dbReference type="RefSeq" id="WP_160732099.1">
    <property type="nucleotide sequence ID" value="NZ_WTYO01000001.1"/>
</dbReference>
<evidence type="ECO:0000313" key="3">
    <source>
        <dbReference type="EMBL" id="MXO67444.1"/>
    </source>
</evidence>
<dbReference type="InterPro" id="IPR020845">
    <property type="entry name" value="AMP-binding_CS"/>
</dbReference>
<dbReference type="PROSITE" id="PS00455">
    <property type="entry name" value="AMP_BINDING"/>
    <property type="match status" value="1"/>
</dbReference>
<protein>
    <submittedName>
        <fullName evidence="3">AMP-binding protein</fullName>
    </submittedName>
</protein>
<proteinExistence type="predicted"/>
<evidence type="ECO:0000259" key="2">
    <source>
        <dbReference type="Pfam" id="PF13193"/>
    </source>
</evidence>
<sequence>MSGDAIWPVLTVAEAEAMLTAPGEPWEMREEIIAGRLQRTYVNTPRDMRRIVDDSRAYGAREFLVFEGERITFEEHWRAVQAFGRVLAGRFGVAKGDRVAVAMRNYPEWSVCAFACMAIGAIFVPLNAWETGAMLRRMIATSGAKVVVVDRERQERLSDGRCGAACITVRADGGQDSFESLVGPVQGWGALPDVPAPDRSLEPDDPLAISFTSGTTGTSKGALTTHRMALTNLVNTQYRVARAARRRGEPWPPASDDAGGRQTVLLPLPLFHVTGLHSALVPALVRGNRLVLMYRWSIEEALALIEREAVNILILVPTLVVQLLQRLPAGGTKGLESVHTVTYGGSPASSDLAAGVCSRFPGAAPAQGYGATETSSLVASNSHEDLLERPDSVGTPVPCCDVRIVDDDGHLVPRGAAGELWVRGPQVFSGYWGLEDETRQVLSDGWYRTGDIVRMDEEGFLYVLDRKKDIVIRGGENVYCAEVEAAIARMDGVVECAVFGLPDAVMGEIVAAAVVVRKGSTLTGYNLHQILSAQLPGFKVPERIDITCSPLPRNATGKVVKRELREAMAAQAAKQEVSKEPHGNGGAGG</sequence>
<feature type="domain" description="AMP-dependent synthetase/ligase" evidence="1">
    <location>
        <begin position="56"/>
        <end position="432"/>
    </location>
</feature>
<name>A0ABW9URE0_9SPHN</name>
<gene>
    <name evidence="3" type="ORF">GRI72_01180</name>
</gene>
<accession>A0ABW9URE0</accession>
<dbReference type="InterPro" id="IPR025110">
    <property type="entry name" value="AMP-bd_C"/>
</dbReference>
<organism evidence="3 4">
    <name type="scientific">Pelagerythrobacter marinus</name>
    <dbReference type="NCBI Taxonomy" id="538382"/>
    <lineage>
        <taxon>Bacteria</taxon>
        <taxon>Pseudomonadati</taxon>
        <taxon>Pseudomonadota</taxon>
        <taxon>Alphaproteobacteria</taxon>
        <taxon>Sphingomonadales</taxon>
        <taxon>Erythrobacteraceae</taxon>
        <taxon>Pelagerythrobacter</taxon>
    </lineage>
</organism>
<dbReference type="SUPFAM" id="SSF56801">
    <property type="entry name" value="Acetyl-CoA synthetase-like"/>
    <property type="match status" value="1"/>
</dbReference>
<reference evidence="3 4" key="1">
    <citation type="submission" date="2019-12" db="EMBL/GenBank/DDBJ databases">
        <title>Genomic-based taxomic classification of the family Erythrobacteraceae.</title>
        <authorList>
            <person name="Xu L."/>
        </authorList>
    </citation>
    <scope>NUCLEOTIDE SEQUENCE [LARGE SCALE GENOMIC DNA]</scope>
    <source>
        <strain evidence="3 4">H32</strain>
    </source>
</reference>
<comment type="caution">
    <text evidence="3">The sequence shown here is derived from an EMBL/GenBank/DDBJ whole genome shotgun (WGS) entry which is preliminary data.</text>
</comment>
<dbReference type="EMBL" id="WTYO01000001">
    <property type="protein sequence ID" value="MXO67444.1"/>
    <property type="molecule type" value="Genomic_DNA"/>
</dbReference>
<dbReference type="InterPro" id="IPR000873">
    <property type="entry name" value="AMP-dep_synth/lig_dom"/>
</dbReference>
<keyword evidence="4" id="KW-1185">Reference proteome</keyword>
<dbReference type="Gene3D" id="3.40.50.980">
    <property type="match status" value="2"/>
</dbReference>
<feature type="domain" description="AMP-binding enzyme C-terminal" evidence="2">
    <location>
        <begin position="482"/>
        <end position="558"/>
    </location>
</feature>
<dbReference type="Pfam" id="PF00501">
    <property type="entry name" value="AMP-binding"/>
    <property type="match status" value="1"/>
</dbReference>
<dbReference type="Gene3D" id="2.30.38.10">
    <property type="entry name" value="Luciferase, Domain 3"/>
    <property type="match status" value="1"/>
</dbReference>